<dbReference type="Proteomes" id="UP000886523">
    <property type="component" value="Unassembled WGS sequence"/>
</dbReference>
<name>A0A9P6B6T7_9AGAM</name>
<accession>A0A9P6B6T7</accession>
<feature type="compositionally biased region" description="Acidic residues" evidence="1">
    <location>
        <begin position="1"/>
        <end position="11"/>
    </location>
</feature>
<feature type="compositionally biased region" description="Polar residues" evidence="1">
    <location>
        <begin position="69"/>
        <end position="81"/>
    </location>
</feature>
<evidence type="ECO:0000256" key="1">
    <source>
        <dbReference type="SAM" id="MobiDB-lite"/>
    </source>
</evidence>
<evidence type="ECO:0000313" key="3">
    <source>
        <dbReference type="Proteomes" id="UP000886523"/>
    </source>
</evidence>
<feature type="region of interest" description="Disordered" evidence="1">
    <location>
        <begin position="1"/>
        <end position="119"/>
    </location>
</feature>
<feature type="compositionally biased region" description="Basic and acidic residues" evidence="1">
    <location>
        <begin position="12"/>
        <end position="50"/>
    </location>
</feature>
<proteinExistence type="predicted"/>
<protein>
    <submittedName>
        <fullName evidence="2">Uncharacterized protein</fullName>
    </submittedName>
</protein>
<dbReference type="AlphaFoldDB" id="A0A9P6B6T7"/>
<dbReference type="EMBL" id="MU128923">
    <property type="protein sequence ID" value="KAF9518711.1"/>
    <property type="molecule type" value="Genomic_DNA"/>
</dbReference>
<organism evidence="2 3">
    <name type="scientific">Hydnum rufescens UP504</name>
    <dbReference type="NCBI Taxonomy" id="1448309"/>
    <lineage>
        <taxon>Eukaryota</taxon>
        <taxon>Fungi</taxon>
        <taxon>Dikarya</taxon>
        <taxon>Basidiomycota</taxon>
        <taxon>Agaricomycotina</taxon>
        <taxon>Agaricomycetes</taxon>
        <taxon>Cantharellales</taxon>
        <taxon>Hydnaceae</taxon>
        <taxon>Hydnum</taxon>
    </lineage>
</organism>
<gene>
    <name evidence="2" type="ORF">BS47DRAFT_1358772</name>
</gene>
<comment type="caution">
    <text evidence="2">The sequence shown here is derived from an EMBL/GenBank/DDBJ whole genome shotgun (WGS) entry which is preliminary data.</text>
</comment>
<feature type="compositionally biased region" description="Acidic residues" evidence="1">
    <location>
        <begin position="51"/>
        <end position="60"/>
    </location>
</feature>
<keyword evidence="3" id="KW-1185">Reference proteome</keyword>
<evidence type="ECO:0000313" key="2">
    <source>
        <dbReference type="EMBL" id="KAF9518711.1"/>
    </source>
</evidence>
<reference evidence="2" key="1">
    <citation type="journal article" date="2020" name="Nat. Commun.">
        <title>Large-scale genome sequencing of mycorrhizal fungi provides insights into the early evolution of symbiotic traits.</title>
        <authorList>
            <person name="Miyauchi S."/>
            <person name="Kiss E."/>
            <person name="Kuo A."/>
            <person name="Drula E."/>
            <person name="Kohler A."/>
            <person name="Sanchez-Garcia M."/>
            <person name="Morin E."/>
            <person name="Andreopoulos B."/>
            <person name="Barry K.W."/>
            <person name="Bonito G."/>
            <person name="Buee M."/>
            <person name="Carver A."/>
            <person name="Chen C."/>
            <person name="Cichocki N."/>
            <person name="Clum A."/>
            <person name="Culley D."/>
            <person name="Crous P.W."/>
            <person name="Fauchery L."/>
            <person name="Girlanda M."/>
            <person name="Hayes R.D."/>
            <person name="Keri Z."/>
            <person name="LaButti K."/>
            <person name="Lipzen A."/>
            <person name="Lombard V."/>
            <person name="Magnuson J."/>
            <person name="Maillard F."/>
            <person name="Murat C."/>
            <person name="Nolan M."/>
            <person name="Ohm R.A."/>
            <person name="Pangilinan J."/>
            <person name="Pereira M.F."/>
            <person name="Perotto S."/>
            <person name="Peter M."/>
            <person name="Pfister S."/>
            <person name="Riley R."/>
            <person name="Sitrit Y."/>
            <person name="Stielow J.B."/>
            <person name="Szollosi G."/>
            <person name="Zifcakova L."/>
            <person name="Stursova M."/>
            <person name="Spatafora J.W."/>
            <person name="Tedersoo L."/>
            <person name="Vaario L.M."/>
            <person name="Yamada A."/>
            <person name="Yan M."/>
            <person name="Wang P."/>
            <person name="Xu J."/>
            <person name="Bruns T."/>
            <person name="Baldrian P."/>
            <person name="Vilgalys R."/>
            <person name="Dunand C."/>
            <person name="Henrissat B."/>
            <person name="Grigoriev I.V."/>
            <person name="Hibbett D."/>
            <person name="Nagy L.G."/>
            <person name="Martin F.M."/>
        </authorList>
    </citation>
    <scope>NUCLEOTIDE SEQUENCE</scope>
    <source>
        <strain evidence="2">UP504</strain>
    </source>
</reference>
<sequence length="242" mass="28059">MRQNETNDEMNDEMKEEMNDKMNDKTNDETDKETDKESEEEMNKETKEETKEESEEESAEDSSAADFPKSSQQLPGSQKSTAKMPGKTKLANTQSRSKGGKKAPSKKLPPGTTLDDPVKGTFKKIQDILKKFGEYNSTALSSPELYGVQDNEVLYKHLCLDSWVLHDHENIEWVKIPFRFPIWKQEKEKAMEDKHKDYDQKEPLLWHDSEELFKIIKAVQHAAQDSSSKLFLQVFHFNKQPR</sequence>